<dbReference type="EMBL" id="EF536194">
    <property type="protein sequence ID" value="ABU41738.1"/>
    <property type="molecule type" value="Genomic_DNA"/>
</dbReference>
<feature type="transmembrane region" description="Helical" evidence="17">
    <location>
        <begin position="273"/>
        <end position="294"/>
    </location>
</feature>
<evidence type="ECO:0000256" key="3">
    <source>
        <dbReference type="ARBA" id="ARBA00012944"/>
    </source>
</evidence>
<evidence type="ECO:0000256" key="13">
    <source>
        <dbReference type="ARBA" id="ARBA00023075"/>
    </source>
</evidence>
<keyword evidence="13 17" id="KW-0830">Ubiquinone</keyword>
<geneLocation type="mitochondrion" evidence="20"/>
<comment type="similarity">
    <text evidence="2 17">Belongs to the complex I subunit 2 family.</text>
</comment>
<keyword evidence="14 17" id="KW-0496">Mitochondrion</keyword>
<keyword evidence="6 17" id="KW-0679">Respiratory chain</keyword>
<dbReference type="GO" id="GO:0008137">
    <property type="term" value="F:NADH dehydrogenase (ubiquinone) activity"/>
    <property type="evidence" value="ECO:0007669"/>
    <property type="project" value="UniProtKB-EC"/>
</dbReference>
<keyword evidence="9 17" id="KW-1278">Translocase</keyword>
<evidence type="ECO:0000256" key="4">
    <source>
        <dbReference type="ARBA" id="ARBA00021008"/>
    </source>
</evidence>
<accession>A7XQB4</accession>
<evidence type="ECO:0000256" key="15">
    <source>
        <dbReference type="ARBA" id="ARBA00023136"/>
    </source>
</evidence>
<dbReference type="Pfam" id="PF00361">
    <property type="entry name" value="Proton_antipo_M"/>
    <property type="match status" value="1"/>
</dbReference>
<feature type="domain" description="NADH dehydrogenase subunit 2 C-terminal" evidence="19">
    <location>
        <begin position="290"/>
        <end position="343"/>
    </location>
</feature>
<evidence type="ECO:0000256" key="9">
    <source>
        <dbReference type="ARBA" id="ARBA00022967"/>
    </source>
</evidence>
<feature type="transmembrane region" description="Helical" evidence="17">
    <location>
        <begin position="57"/>
        <end position="75"/>
    </location>
</feature>
<feature type="transmembrane region" description="Helical" evidence="17">
    <location>
        <begin position="95"/>
        <end position="115"/>
    </location>
</feature>
<keyword evidence="11 17" id="KW-1133">Transmembrane helix</keyword>
<organism evidence="20">
    <name type="scientific">Paroedura gracilis</name>
    <dbReference type="NCBI Taxonomy" id="460138"/>
    <lineage>
        <taxon>Eukaryota</taxon>
        <taxon>Metazoa</taxon>
        <taxon>Chordata</taxon>
        <taxon>Craniata</taxon>
        <taxon>Vertebrata</taxon>
        <taxon>Euteleostomi</taxon>
        <taxon>Lepidosauria</taxon>
        <taxon>Squamata</taxon>
        <taxon>Bifurcata</taxon>
        <taxon>Gekkota</taxon>
        <taxon>Gekkonidae</taxon>
        <taxon>Gekkoninae</taxon>
        <taxon>Paroedura</taxon>
    </lineage>
</organism>
<evidence type="ECO:0000313" key="20">
    <source>
        <dbReference type="EMBL" id="ABU41738.1"/>
    </source>
</evidence>
<dbReference type="InterPro" id="IPR003917">
    <property type="entry name" value="NADH_UbQ_OxRdtase_chain2"/>
</dbReference>
<reference evidence="20" key="1">
    <citation type="journal article" date="2008" name="Mol. Phylogenet. Evol.">
        <title>Molecular phylogenetic relationships among species of the Malagasy-Comoran gecko genus Paroedura (Squamata: Gekkonidae).</title>
        <authorList>
            <person name="Jackman T.R."/>
            <person name="Bauer A.M."/>
            <person name="Greenbaum E."/>
            <person name="Glaw F."/>
            <person name="Vences M."/>
        </authorList>
    </citation>
    <scope>NUCLEOTIDE SEQUENCE</scope>
</reference>
<dbReference type="PRINTS" id="PR01436">
    <property type="entry name" value="NADHDHGNASE2"/>
</dbReference>
<dbReference type="PANTHER" id="PTHR46552">
    <property type="entry name" value="NADH-UBIQUINONE OXIDOREDUCTASE CHAIN 2"/>
    <property type="match status" value="1"/>
</dbReference>
<dbReference type="PANTHER" id="PTHR46552:SF1">
    <property type="entry name" value="NADH-UBIQUINONE OXIDOREDUCTASE CHAIN 2"/>
    <property type="match status" value="1"/>
</dbReference>
<evidence type="ECO:0000256" key="7">
    <source>
        <dbReference type="ARBA" id="ARBA00022692"/>
    </source>
</evidence>
<feature type="transmembrane region" description="Helical" evidence="17">
    <location>
        <begin position="149"/>
        <end position="170"/>
    </location>
</feature>
<keyword evidence="8 17" id="KW-0999">Mitochondrion inner membrane</keyword>
<dbReference type="EC" id="7.1.1.2" evidence="3 17"/>
<name>A7XQB4_9SAUR</name>
<sequence>MNPAMWALLIASLSTSTIITMFSNHWLLAWLGLELNTLSILPMILKPHHPRATEAAMKYFLIQATSAALILFASTTNAWQTGQWSITQTTTPLSAGLITAALALKLGLAPAHLWYMDITQGTTLTTTMFIMTWQKLAPLTLLYTSLNHLSMNTLLLIGLLSTTIGAWTGLNQTQMRKILAASSIAHMGWAITALSLHHTLATLTVFTYMIMTTTMFITMITTSTKTIKDLGTTWTTTPPLLATTLLTTLSLGGLPPLTGFMPKLLILKELTSIGLTPLSTLLALTSLPSLYFYIRMAYLTMLTTPPNTTSTEQKWRFKTLTTLTLTPIITTTMMLLPLTPLFYFTT</sequence>
<dbReference type="InterPro" id="IPR001750">
    <property type="entry name" value="ND/Mrp_TM"/>
</dbReference>
<evidence type="ECO:0000256" key="1">
    <source>
        <dbReference type="ARBA" id="ARBA00004448"/>
    </source>
</evidence>
<evidence type="ECO:0000256" key="2">
    <source>
        <dbReference type="ARBA" id="ARBA00007012"/>
    </source>
</evidence>
<dbReference type="InterPro" id="IPR050175">
    <property type="entry name" value="Complex_I_Subunit_2"/>
</dbReference>
<evidence type="ECO:0000256" key="10">
    <source>
        <dbReference type="ARBA" id="ARBA00022982"/>
    </source>
</evidence>
<evidence type="ECO:0000256" key="17">
    <source>
        <dbReference type="RuleBase" id="RU003403"/>
    </source>
</evidence>
<evidence type="ECO:0000256" key="6">
    <source>
        <dbReference type="ARBA" id="ARBA00022660"/>
    </source>
</evidence>
<dbReference type="GO" id="GO:0005743">
    <property type="term" value="C:mitochondrial inner membrane"/>
    <property type="evidence" value="ECO:0007669"/>
    <property type="project" value="UniProtKB-SubCell"/>
</dbReference>
<evidence type="ECO:0000259" key="18">
    <source>
        <dbReference type="Pfam" id="PF00361"/>
    </source>
</evidence>
<comment type="function">
    <text evidence="17">Core subunit of the mitochondrial membrane respiratory chain NADH dehydrogenase (Complex I) which catalyzes electron transfer from NADH through the respiratory chain, using ubiquinone as an electron acceptor. Essential for the catalytic activity and assembly of complex I.</text>
</comment>
<evidence type="ECO:0000259" key="19">
    <source>
        <dbReference type="Pfam" id="PF06444"/>
    </source>
</evidence>
<evidence type="ECO:0000256" key="14">
    <source>
        <dbReference type="ARBA" id="ARBA00023128"/>
    </source>
</evidence>
<comment type="catalytic activity">
    <reaction evidence="16 17">
        <text>a ubiquinone + NADH + 5 H(+)(in) = a ubiquinol + NAD(+) + 4 H(+)(out)</text>
        <dbReference type="Rhea" id="RHEA:29091"/>
        <dbReference type="Rhea" id="RHEA-COMP:9565"/>
        <dbReference type="Rhea" id="RHEA-COMP:9566"/>
        <dbReference type="ChEBI" id="CHEBI:15378"/>
        <dbReference type="ChEBI" id="CHEBI:16389"/>
        <dbReference type="ChEBI" id="CHEBI:17976"/>
        <dbReference type="ChEBI" id="CHEBI:57540"/>
        <dbReference type="ChEBI" id="CHEBI:57945"/>
        <dbReference type="EC" id="7.1.1.2"/>
    </reaction>
</comment>
<evidence type="ECO:0000256" key="12">
    <source>
        <dbReference type="ARBA" id="ARBA00023027"/>
    </source>
</evidence>
<dbReference type="GO" id="GO:0006120">
    <property type="term" value="P:mitochondrial electron transport, NADH to ubiquinone"/>
    <property type="evidence" value="ECO:0007669"/>
    <property type="project" value="InterPro"/>
</dbReference>
<keyword evidence="15 17" id="KW-0472">Membrane</keyword>
<proteinExistence type="inferred from homology"/>
<keyword evidence="7 17" id="KW-0812">Transmembrane</keyword>
<evidence type="ECO:0000256" key="16">
    <source>
        <dbReference type="ARBA" id="ARBA00049551"/>
    </source>
</evidence>
<feature type="domain" description="NADH:quinone oxidoreductase/Mrp antiporter transmembrane" evidence="18">
    <location>
        <begin position="23"/>
        <end position="282"/>
    </location>
</feature>
<keyword evidence="12 17" id="KW-0520">NAD</keyword>
<protein>
    <recommendedName>
        <fullName evidence="4 17">NADH-ubiquinone oxidoreductase chain 2</fullName>
        <ecNumber evidence="3 17">7.1.1.2</ecNumber>
    </recommendedName>
</protein>
<dbReference type="InterPro" id="IPR010933">
    <property type="entry name" value="NADH_DH_su2_C"/>
</dbReference>
<dbReference type="Pfam" id="PF06444">
    <property type="entry name" value="NADH_dehy_S2_C"/>
    <property type="match status" value="1"/>
</dbReference>
<feature type="transmembrane region" description="Helical" evidence="17">
    <location>
        <begin position="323"/>
        <end position="344"/>
    </location>
</feature>
<gene>
    <name evidence="20" type="primary">ND2</name>
</gene>
<feature type="transmembrane region" description="Helical" evidence="17">
    <location>
        <begin position="240"/>
        <end position="261"/>
    </location>
</feature>
<evidence type="ECO:0000256" key="8">
    <source>
        <dbReference type="ARBA" id="ARBA00022792"/>
    </source>
</evidence>
<evidence type="ECO:0000256" key="5">
    <source>
        <dbReference type="ARBA" id="ARBA00022448"/>
    </source>
</evidence>
<comment type="subcellular location">
    <subcellularLocation>
        <location evidence="1 17">Mitochondrion inner membrane</location>
        <topology evidence="1 17">Multi-pass membrane protein</topology>
    </subcellularLocation>
</comment>
<keyword evidence="10 17" id="KW-0249">Electron transport</keyword>
<dbReference type="AlphaFoldDB" id="A7XQB4"/>
<evidence type="ECO:0000256" key="11">
    <source>
        <dbReference type="ARBA" id="ARBA00022989"/>
    </source>
</evidence>
<feature type="transmembrane region" description="Helical" evidence="17">
    <location>
        <begin position="177"/>
        <end position="194"/>
    </location>
</feature>
<feature type="transmembrane region" description="Helical" evidence="17">
    <location>
        <begin position="200"/>
        <end position="220"/>
    </location>
</feature>
<keyword evidence="5" id="KW-0813">Transport</keyword>